<dbReference type="Gene3D" id="3.40.50.2300">
    <property type="match status" value="1"/>
</dbReference>
<dbReference type="PROSITE" id="PS50930">
    <property type="entry name" value="HTH_LYTTR"/>
    <property type="match status" value="1"/>
</dbReference>
<keyword evidence="4" id="KW-0010">Activator</keyword>
<dbReference type="SMART" id="SM00448">
    <property type="entry name" value="REC"/>
    <property type="match status" value="1"/>
</dbReference>
<evidence type="ECO:0000256" key="7">
    <source>
        <dbReference type="PROSITE-ProRule" id="PRU00169"/>
    </source>
</evidence>
<dbReference type="InterPro" id="IPR001789">
    <property type="entry name" value="Sig_transdc_resp-reg_receiver"/>
</dbReference>
<dbReference type="SUPFAM" id="SSF52172">
    <property type="entry name" value="CheY-like"/>
    <property type="match status" value="1"/>
</dbReference>
<evidence type="ECO:0000259" key="9">
    <source>
        <dbReference type="PROSITE" id="PS50930"/>
    </source>
</evidence>
<keyword evidence="2" id="KW-0963">Cytoplasm</keyword>
<feature type="modified residue" description="4-aspartylphosphate" evidence="7">
    <location>
        <position position="56"/>
    </location>
</feature>
<dbReference type="InterPro" id="IPR046947">
    <property type="entry name" value="LytR-like"/>
</dbReference>
<comment type="function">
    <text evidence="6">Required for high-level post-exponential phase expression of a series of secreted proteins.</text>
</comment>
<dbReference type="Gene3D" id="2.40.50.40">
    <property type="match status" value="1"/>
</dbReference>
<protein>
    <recommendedName>
        <fullName evidence="1">Stage 0 sporulation protein A homolog</fullName>
    </recommendedName>
</protein>
<proteinExistence type="predicted"/>
<gene>
    <name evidence="10" type="primary">yehT</name>
    <name evidence="10" type="ORF">NCTC13307_02247</name>
</gene>
<reference evidence="10" key="1">
    <citation type="submission" date="2018-06" db="EMBL/GenBank/DDBJ databases">
        <authorList>
            <consortium name="Pathogen Informatics"/>
            <person name="Doyle S."/>
        </authorList>
    </citation>
    <scope>NUCLEOTIDE SEQUENCE</scope>
    <source>
        <strain evidence="10">NCTC13307</strain>
    </source>
</reference>
<organism evidence="10">
    <name type="scientific">Clostridioides difficile</name>
    <name type="common">Peptoclostridium difficile</name>
    <dbReference type="NCBI Taxonomy" id="1496"/>
    <lineage>
        <taxon>Bacteria</taxon>
        <taxon>Bacillati</taxon>
        <taxon>Bacillota</taxon>
        <taxon>Clostridia</taxon>
        <taxon>Peptostreptococcales</taxon>
        <taxon>Peptostreptococcaceae</taxon>
        <taxon>Clostridioides</taxon>
    </lineage>
</organism>
<evidence type="ECO:0000256" key="6">
    <source>
        <dbReference type="ARBA" id="ARBA00037164"/>
    </source>
</evidence>
<keyword evidence="7" id="KW-0597">Phosphoprotein</keyword>
<dbReference type="GO" id="GO:0003677">
    <property type="term" value="F:DNA binding"/>
    <property type="evidence" value="ECO:0007669"/>
    <property type="project" value="InterPro"/>
</dbReference>
<dbReference type="Pfam" id="PF00072">
    <property type="entry name" value="Response_reg"/>
    <property type="match status" value="1"/>
</dbReference>
<sequence length="183" mass="21890">MISIAICDDESYMLNHLKENIELYMKQKNLLYNIELFNKVENLLCNHEKFNIVFLDIQMEEINGMQAARKLRSYGNECFIIFVTVLNEFVFDAFEVDAINYLIKPLSNEKLYKTLDKIVTKLDDNESNYITIQKGYSYWKLKLADILYCEVIKRKIYVHLKKETVDYYETIENLERSLPTKFF</sequence>
<dbReference type="GO" id="GO:0000156">
    <property type="term" value="F:phosphorelay response regulator activity"/>
    <property type="evidence" value="ECO:0007669"/>
    <property type="project" value="InterPro"/>
</dbReference>
<keyword evidence="3" id="KW-0902">Two-component regulatory system</keyword>
<comment type="function">
    <text evidence="5">May play the central regulatory role in sporulation. It may be an element of the effector pathway responsible for the activation of sporulation genes in response to nutritional stress. Spo0A may act in concert with spo0H (a sigma factor) to control the expression of some genes that are critical to the sporulation process.</text>
</comment>
<evidence type="ECO:0000259" key="8">
    <source>
        <dbReference type="PROSITE" id="PS50110"/>
    </source>
</evidence>
<dbReference type="InterPro" id="IPR011006">
    <property type="entry name" value="CheY-like_superfamily"/>
</dbReference>
<name>A0A381IA17_CLODI</name>
<accession>A0A381IA17</accession>
<evidence type="ECO:0000256" key="2">
    <source>
        <dbReference type="ARBA" id="ARBA00022490"/>
    </source>
</evidence>
<dbReference type="PANTHER" id="PTHR37299">
    <property type="entry name" value="TRANSCRIPTIONAL REGULATOR-RELATED"/>
    <property type="match status" value="1"/>
</dbReference>
<feature type="domain" description="HTH LytTR-type" evidence="9">
    <location>
        <begin position="130"/>
        <end position="183"/>
    </location>
</feature>
<evidence type="ECO:0000313" key="10">
    <source>
        <dbReference type="EMBL" id="SUY24379.1"/>
    </source>
</evidence>
<evidence type="ECO:0000256" key="1">
    <source>
        <dbReference type="ARBA" id="ARBA00018672"/>
    </source>
</evidence>
<evidence type="ECO:0000256" key="5">
    <source>
        <dbReference type="ARBA" id="ARBA00024867"/>
    </source>
</evidence>
<feature type="domain" description="Response regulatory" evidence="8">
    <location>
        <begin position="3"/>
        <end position="119"/>
    </location>
</feature>
<evidence type="ECO:0000256" key="4">
    <source>
        <dbReference type="ARBA" id="ARBA00023159"/>
    </source>
</evidence>
<dbReference type="InterPro" id="IPR007492">
    <property type="entry name" value="LytTR_DNA-bd_dom"/>
</dbReference>
<dbReference type="Pfam" id="PF04397">
    <property type="entry name" value="LytTR"/>
    <property type="match status" value="1"/>
</dbReference>
<dbReference type="PANTHER" id="PTHR37299:SF3">
    <property type="entry name" value="STAGE 0 SPORULATION PROTEIN A HOMOLOG"/>
    <property type="match status" value="1"/>
</dbReference>
<dbReference type="PROSITE" id="PS50110">
    <property type="entry name" value="RESPONSE_REGULATORY"/>
    <property type="match status" value="1"/>
</dbReference>
<evidence type="ECO:0000256" key="3">
    <source>
        <dbReference type="ARBA" id="ARBA00023012"/>
    </source>
</evidence>
<dbReference type="EMBL" id="UFWD01000001">
    <property type="protein sequence ID" value="SUY24379.1"/>
    <property type="molecule type" value="Genomic_DNA"/>
</dbReference>
<dbReference type="AlphaFoldDB" id="A0A381IA17"/>